<keyword evidence="5" id="KW-0067">ATP-binding</keyword>
<dbReference type="InterPro" id="IPR024633">
    <property type="entry name" value="DnaA_N_dom"/>
</dbReference>
<dbReference type="InterPro" id="IPR013317">
    <property type="entry name" value="DnaA_dom"/>
</dbReference>
<dbReference type="HAMAP" id="MF_00377">
    <property type="entry name" value="DnaA_bact"/>
    <property type="match status" value="1"/>
</dbReference>
<dbReference type="InterPro" id="IPR010921">
    <property type="entry name" value="Trp_repressor/repl_initiator"/>
</dbReference>
<dbReference type="GO" id="GO:0006270">
    <property type="term" value="P:DNA replication initiation"/>
    <property type="evidence" value="ECO:0007669"/>
    <property type="project" value="InterPro"/>
</dbReference>
<dbReference type="CDD" id="cd06571">
    <property type="entry name" value="Bac_DnaA_C"/>
    <property type="match status" value="1"/>
</dbReference>
<dbReference type="GO" id="GO:0005524">
    <property type="term" value="F:ATP binding"/>
    <property type="evidence" value="ECO:0007669"/>
    <property type="project" value="UniProtKB-KW"/>
</dbReference>
<keyword evidence="4" id="KW-0547">Nucleotide-binding</keyword>
<evidence type="ECO:0000313" key="10">
    <source>
        <dbReference type="EMBL" id="SVA34702.1"/>
    </source>
</evidence>
<dbReference type="InterPro" id="IPR027417">
    <property type="entry name" value="P-loop_NTPase"/>
</dbReference>
<dbReference type="InterPro" id="IPR020591">
    <property type="entry name" value="Chromosome_initiator_DnaA-like"/>
</dbReference>
<dbReference type="CDD" id="cd00009">
    <property type="entry name" value="AAA"/>
    <property type="match status" value="1"/>
</dbReference>
<dbReference type="InterPro" id="IPR001957">
    <property type="entry name" value="Chromosome_initiator_DnaA"/>
</dbReference>
<dbReference type="Gene3D" id="1.10.1750.10">
    <property type="match status" value="1"/>
</dbReference>
<evidence type="ECO:0008006" key="11">
    <source>
        <dbReference type="Google" id="ProtNLM"/>
    </source>
</evidence>
<dbReference type="PRINTS" id="PR00051">
    <property type="entry name" value="DNAA"/>
</dbReference>
<dbReference type="Gene3D" id="3.30.300.180">
    <property type="match status" value="1"/>
</dbReference>
<reference evidence="10" key="1">
    <citation type="submission" date="2018-05" db="EMBL/GenBank/DDBJ databases">
        <authorList>
            <person name="Lanie J.A."/>
            <person name="Ng W.-L."/>
            <person name="Kazmierczak K.M."/>
            <person name="Andrzejewski T.M."/>
            <person name="Davidsen T.M."/>
            <person name="Wayne K.J."/>
            <person name="Tettelin H."/>
            <person name="Glass J.I."/>
            <person name="Rusch D."/>
            <person name="Podicherti R."/>
            <person name="Tsui H.-C.T."/>
            <person name="Winkler M.E."/>
        </authorList>
    </citation>
    <scope>NUCLEOTIDE SEQUENCE</scope>
</reference>
<feature type="domain" description="Chromosomal replication initiator DnaA C-terminal" evidence="9">
    <location>
        <begin position="347"/>
        <end position="416"/>
    </location>
</feature>
<evidence type="ECO:0000256" key="7">
    <source>
        <dbReference type="ARBA" id="ARBA00023125"/>
    </source>
</evidence>
<name>A0A381V2V4_9ZZZZ</name>
<dbReference type="AlphaFoldDB" id="A0A381V2V4"/>
<keyword evidence="3" id="KW-0235">DNA replication</keyword>
<evidence type="ECO:0000256" key="3">
    <source>
        <dbReference type="ARBA" id="ARBA00022705"/>
    </source>
</evidence>
<gene>
    <name evidence="10" type="ORF">METZ01_LOCUS87556</name>
</gene>
<comment type="similarity">
    <text evidence="1">Belongs to the DnaA family.</text>
</comment>
<dbReference type="GO" id="GO:0003688">
    <property type="term" value="F:DNA replication origin binding"/>
    <property type="evidence" value="ECO:0007669"/>
    <property type="project" value="InterPro"/>
</dbReference>
<dbReference type="InterPro" id="IPR018312">
    <property type="entry name" value="Chromosome_initiator_DnaA_CS"/>
</dbReference>
<dbReference type="Gene3D" id="1.10.8.60">
    <property type="match status" value="1"/>
</dbReference>
<sequence length="439" mass="49731">MQSKVWDDCLSILKSDLTESQFNTWIKPLSVIEDEEAQSLTLLAPNKFVVNWIQKNYLEKIQTVASKKLEGKATIALSIGDEPADIISNKTITPKAETPVGAPLNKQYIFDNFVGGKSNQLARAAALQITENPGTSYNPFFIYGGVGLGKTHLMQSVGNEIKTKHPEKKIAYVHSERFVGEMVSALQHNALDVFKNDYRSLDVLLIDDIQFFAGKEKSQEEFFHTFNVLLESNSQIIITSDKYPKEIRGLEERLRSRFGWGLTVCIDPPEMETCVAILMVKSELEEFDLPEDVAFFIAKSIRSNVRELEGALRKVIASSRFTGREVTVDLAKECLRDLLSLQSRQITLENIQKVTAEYFNIRVSDLHSKRRSRSITRPRQLAMAIAKELTKNSLPEIGESFGGRDHTTVIHACKKIEELKLNDLKMVEDYNNIKRLLML</sequence>
<protein>
    <recommendedName>
        <fullName evidence="11">Chromosomal replication initiator protein DnaA</fullName>
    </recommendedName>
</protein>
<dbReference type="Gene3D" id="3.40.50.300">
    <property type="entry name" value="P-loop containing nucleotide triphosphate hydrolases"/>
    <property type="match status" value="1"/>
</dbReference>
<evidence type="ECO:0000256" key="2">
    <source>
        <dbReference type="ARBA" id="ARBA00022490"/>
    </source>
</evidence>
<proteinExistence type="inferred from homology"/>
<dbReference type="PANTHER" id="PTHR30050:SF2">
    <property type="entry name" value="CHROMOSOMAL REPLICATION INITIATOR PROTEIN DNAA"/>
    <property type="match status" value="1"/>
</dbReference>
<dbReference type="EMBL" id="UINC01007707">
    <property type="protein sequence ID" value="SVA34702.1"/>
    <property type="molecule type" value="Genomic_DNA"/>
</dbReference>
<dbReference type="GO" id="GO:0008289">
    <property type="term" value="F:lipid binding"/>
    <property type="evidence" value="ECO:0007669"/>
    <property type="project" value="UniProtKB-KW"/>
</dbReference>
<dbReference type="PROSITE" id="PS01008">
    <property type="entry name" value="DNAA"/>
    <property type="match status" value="1"/>
</dbReference>
<evidence type="ECO:0000259" key="8">
    <source>
        <dbReference type="SMART" id="SM00382"/>
    </source>
</evidence>
<dbReference type="Pfam" id="PF08299">
    <property type="entry name" value="Bac_DnaA_C"/>
    <property type="match status" value="1"/>
</dbReference>
<evidence type="ECO:0000256" key="4">
    <source>
        <dbReference type="ARBA" id="ARBA00022741"/>
    </source>
</evidence>
<dbReference type="FunFam" id="3.40.50.300:FF:000668">
    <property type="entry name" value="Chromosomal replication initiator protein DnaA"/>
    <property type="match status" value="1"/>
</dbReference>
<keyword evidence="7" id="KW-0238">DNA-binding</keyword>
<dbReference type="Pfam" id="PF00308">
    <property type="entry name" value="Bac_DnaA"/>
    <property type="match status" value="1"/>
</dbReference>
<dbReference type="SUPFAM" id="SSF52540">
    <property type="entry name" value="P-loop containing nucleoside triphosphate hydrolases"/>
    <property type="match status" value="1"/>
</dbReference>
<keyword evidence="2" id="KW-0963">Cytoplasm</keyword>
<dbReference type="Pfam" id="PF11638">
    <property type="entry name" value="DnaA_N"/>
    <property type="match status" value="1"/>
</dbReference>
<dbReference type="FunFam" id="1.10.8.60:FF:000003">
    <property type="entry name" value="Chromosomal replication initiator protein DnaA"/>
    <property type="match status" value="1"/>
</dbReference>
<dbReference type="SMART" id="SM00760">
    <property type="entry name" value="Bac_DnaA_C"/>
    <property type="match status" value="1"/>
</dbReference>
<evidence type="ECO:0000256" key="6">
    <source>
        <dbReference type="ARBA" id="ARBA00023121"/>
    </source>
</evidence>
<dbReference type="PANTHER" id="PTHR30050">
    <property type="entry name" value="CHROMOSOMAL REPLICATION INITIATOR PROTEIN DNAA"/>
    <property type="match status" value="1"/>
</dbReference>
<dbReference type="InterPro" id="IPR003593">
    <property type="entry name" value="AAA+_ATPase"/>
</dbReference>
<dbReference type="InterPro" id="IPR038454">
    <property type="entry name" value="DnaA_N_sf"/>
</dbReference>
<keyword evidence="6" id="KW-0446">Lipid-binding</keyword>
<accession>A0A381V2V4</accession>
<evidence type="ECO:0000256" key="5">
    <source>
        <dbReference type="ARBA" id="ARBA00022840"/>
    </source>
</evidence>
<dbReference type="NCBIfam" id="TIGR00362">
    <property type="entry name" value="DnaA"/>
    <property type="match status" value="1"/>
</dbReference>
<dbReference type="InterPro" id="IPR013159">
    <property type="entry name" value="DnaA_C"/>
</dbReference>
<dbReference type="SMART" id="SM00382">
    <property type="entry name" value="AAA"/>
    <property type="match status" value="1"/>
</dbReference>
<dbReference type="SUPFAM" id="SSF48295">
    <property type="entry name" value="TrpR-like"/>
    <property type="match status" value="1"/>
</dbReference>
<feature type="domain" description="AAA+ ATPase" evidence="8">
    <location>
        <begin position="136"/>
        <end position="264"/>
    </location>
</feature>
<organism evidence="10">
    <name type="scientific">marine metagenome</name>
    <dbReference type="NCBI Taxonomy" id="408172"/>
    <lineage>
        <taxon>unclassified sequences</taxon>
        <taxon>metagenomes</taxon>
        <taxon>ecological metagenomes</taxon>
    </lineage>
</organism>
<dbReference type="GO" id="GO:0005886">
    <property type="term" value="C:plasma membrane"/>
    <property type="evidence" value="ECO:0007669"/>
    <property type="project" value="TreeGrafter"/>
</dbReference>
<evidence type="ECO:0000259" key="9">
    <source>
        <dbReference type="SMART" id="SM00760"/>
    </source>
</evidence>
<dbReference type="GO" id="GO:0006275">
    <property type="term" value="P:regulation of DNA replication"/>
    <property type="evidence" value="ECO:0007669"/>
    <property type="project" value="InterPro"/>
</dbReference>
<evidence type="ECO:0000256" key="1">
    <source>
        <dbReference type="ARBA" id="ARBA00006583"/>
    </source>
</evidence>